<sequence>MSVFKLANVVTLVCCFLAVIQVTFAIKILYFFVPRVIEWGKSTTLQCHFDLENDRLYRVNWNKDNRRFYRFNARENHTEVAELKGVHVDRDRSNQTHLTLNNIDAHSEGVYSCEVQGKGPAFRTAHNEKKMSTYYLPKDLLRVEGVENSYKSDNFIKLTCASDPSFPATQLKWQINDKDALPSQVSEQVTITQPNGLKVTKLDLAFEATDDYFGNGGLKLKCFGSLSMDIDGTKKEIGDFSKSVEIRANYRLGSKPRHETEGEDVEMHEPDKLIYN</sequence>
<dbReference type="InterPro" id="IPR013106">
    <property type="entry name" value="Ig_V-set"/>
</dbReference>
<dbReference type="Pfam" id="PF07686">
    <property type="entry name" value="V-set"/>
    <property type="match status" value="1"/>
</dbReference>
<dbReference type="InterPro" id="IPR007110">
    <property type="entry name" value="Ig-like_dom"/>
</dbReference>
<organism evidence="3 4">
    <name type="scientific">Leptotrombidium deliense</name>
    <dbReference type="NCBI Taxonomy" id="299467"/>
    <lineage>
        <taxon>Eukaryota</taxon>
        <taxon>Metazoa</taxon>
        <taxon>Ecdysozoa</taxon>
        <taxon>Arthropoda</taxon>
        <taxon>Chelicerata</taxon>
        <taxon>Arachnida</taxon>
        <taxon>Acari</taxon>
        <taxon>Acariformes</taxon>
        <taxon>Trombidiformes</taxon>
        <taxon>Prostigmata</taxon>
        <taxon>Anystina</taxon>
        <taxon>Parasitengona</taxon>
        <taxon>Trombiculoidea</taxon>
        <taxon>Trombiculidae</taxon>
        <taxon>Leptotrombidium</taxon>
    </lineage>
</organism>
<dbReference type="EMBL" id="NCKV01003789">
    <property type="protein sequence ID" value="RWS25359.1"/>
    <property type="molecule type" value="Genomic_DNA"/>
</dbReference>
<name>A0A443SCV3_9ACAR</name>
<keyword evidence="4" id="KW-1185">Reference proteome</keyword>
<dbReference type="InterPro" id="IPR036179">
    <property type="entry name" value="Ig-like_dom_sf"/>
</dbReference>
<dbReference type="AlphaFoldDB" id="A0A443SCV3"/>
<evidence type="ECO:0000256" key="1">
    <source>
        <dbReference type="SAM" id="MobiDB-lite"/>
    </source>
</evidence>
<comment type="caution">
    <text evidence="3">The sequence shown here is derived from an EMBL/GenBank/DDBJ whole genome shotgun (WGS) entry which is preliminary data.</text>
</comment>
<accession>A0A443SCV3</accession>
<feature type="domain" description="Ig-like" evidence="2">
    <location>
        <begin position="40"/>
        <end position="132"/>
    </location>
</feature>
<evidence type="ECO:0000313" key="3">
    <source>
        <dbReference type="EMBL" id="RWS25359.1"/>
    </source>
</evidence>
<proteinExistence type="predicted"/>
<feature type="compositionally biased region" description="Basic and acidic residues" evidence="1">
    <location>
        <begin position="256"/>
        <end position="276"/>
    </location>
</feature>
<evidence type="ECO:0000259" key="2">
    <source>
        <dbReference type="PROSITE" id="PS50835"/>
    </source>
</evidence>
<dbReference type="PROSITE" id="PS50835">
    <property type="entry name" value="IG_LIKE"/>
    <property type="match status" value="1"/>
</dbReference>
<dbReference type="Gene3D" id="2.60.40.10">
    <property type="entry name" value="Immunoglobulins"/>
    <property type="match status" value="1"/>
</dbReference>
<dbReference type="VEuPathDB" id="VectorBase:LDEU006681"/>
<gene>
    <name evidence="3" type="ORF">B4U80_09979</name>
</gene>
<dbReference type="InterPro" id="IPR013783">
    <property type="entry name" value="Ig-like_fold"/>
</dbReference>
<dbReference type="PANTHER" id="PTHR21261">
    <property type="entry name" value="BEAT PROTEIN"/>
    <property type="match status" value="1"/>
</dbReference>
<dbReference type="STRING" id="299467.A0A443SCV3"/>
<dbReference type="SUPFAM" id="SSF48726">
    <property type="entry name" value="Immunoglobulin"/>
    <property type="match status" value="1"/>
</dbReference>
<evidence type="ECO:0000313" key="4">
    <source>
        <dbReference type="Proteomes" id="UP000288716"/>
    </source>
</evidence>
<protein>
    <recommendedName>
        <fullName evidence="2">Ig-like domain-containing protein</fullName>
    </recommendedName>
</protein>
<dbReference type="OrthoDB" id="6415662at2759"/>
<dbReference type="PANTHER" id="PTHR21261:SF15">
    <property type="entry name" value="BEATEN PATH IIIA, ISOFORM D-RELATED"/>
    <property type="match status" value="1"/>
</dbReference>
<reference evidence="3 4" key="1">
    <citation type="journal article" date="2018" name="Gigascience">
        <title>Genomes of trombidid mites reveal novel predicted allergens and laterally-transferred genes associated with secondary metabolism.</title>
        <authorList>
            <person name="Dong X."/>
            <person name="Chaisiri K."/>
            <person name="Xia D."/>
            <person name="Armstrong S.D."/>
            <person name="Fang Y."/>
            <person name="Donnelly M.J."/>
            <person name="Kadowaki T."/>
            <person name="McGarry J.W."/>
            <person name="Darby A.C."/>
            <person name="Makepeace B.L."/>
        </authorList>
    </citation>
    <scope>NUCLEOTIDE SEQUENCE [LARGE SCALE GENOMIC DNA]</scope>
    <source>
        <strain evidence="3">UoL-UT</strain>
    </source>
</reference>
<dbReference type="Proteomes" id="UP000288716">
    <property type="component" value="Unassembled WGS sequence"/>
</dbReference>
<feature type="region of interest" description="Disordered" evidence="1">
    <location>
        <begin position="253"/>
        <end position="276"/>
    </location>
</feature>